<accession>A0ABW8XMP7</accession>
<sequence length="97" mass="11158">MRFSRIGRDASILINTIAVEYIILLILSSPHKSDTALAEVRSYRMKAQAERALIAQPRKPLPAYRLGTAFRGILSDRYQKKCPAKHRASNERYKERN</sequence>
<organism evidence="1 2">
    <name type="scientific">Tolypothrix campylonemoides VB511288_2</name>
    <dbReference type="NCBI Taxonomy" id="3232311"/>
    <lineage>
        <taxon>Bacteria</taxon>
        <taxon>Bacillati</taxon>
        <taxon>Cyanobacteriota</taxon>
        <taxon>Cyanophyceae</taxon>
        <taxon>Nostocales</taxon>
        <taxon>Tolypothrichaceae</taxon>
        <taxon>Tolypothrix</taxon>
    </lineage>
</organism>
<evidence type="ECO:0000313" key="1">
    <source>
        <dbReference type="EMBL" id="MFL9823044.1"/>
    </source>
</evidence>
<dbReference type="EMBL" id="JBFPMW010000024">
    <property type="protein sequence ID" value="MFL9823044.1"/>
    <property type="molecule type" value="Genomic_DNA"/>
</dbReference>
<reference evidence="1 2" key="1">
    <citation type="submission" date="2024-07" db="EMBL/GenBank/DDBJ databases">
        <authorList>
            <person name="Tripathy S."/>
        </authorList>
    </citation>
    <scope>NUCLEOTIDE SEQUENCE [LARGE SCALE GENOMIC DNA]</scope>
    <source>
        <strain evidence="1 2">VB511288_2</strain>
    </source>
</reference>
<dbReference type="RefSeq" id="WP_038072036.1">
    <property type="nucleotide sequence ID" value="NZ_JBFPMW010000024.1"/>
</dbReference>
<name>A0ABW8XMP7_9CYAN</name>
<protein>
    <submittedName>
        <fullName evidence="1">Uncharacterized protein</fullName>
    </submittedName>
</protein>
<gene>
    <name evidence="1" type="ORF">AB0756_39065</name>
</gene>
<proteinExistence type="predicted"/>
<comment type="caution">
    <text evidence="1">The sequence shown here is derived from an EMBL/GenBank/DDBJ whole genome shotgun (WGS) entry which is preliminary data.</text>
</comment>
<keyword evidence="2" id="KW-1185">Reference proteome</keyword>
<dbReference type="Proteomes" id="UP001629223">
    <property type="component" value="Unassembled WGS sequence"/>
</dbReference>
<evidence type="ECO:0000313" key="2">
    <source>
        <dbReference type="Proteomes" id="UP001629223"/>
    </source>
</evidence>